<evidence type="ECO:0000256" key="1">
    <source>
        <dbReference type="SAM" id="MobiDB-lite"/>
    </source>
</evidence>
<protein>
    <submittedName>
        <fullName evidence="2">Uncharacterized protein</fullName>
    </submittedName>
</protein>
<feature type="compositionally biased region" description="Polar residues" evidence="1">
    <location>
        <begin position="377"/>
        <end position="387"/>
    </location>
</feature>
<dbReference type="SUPFAM" id="SSF53335">
    <property type="entry name" value="S-adenosyl-L-methionine-dependent methyltransferases"/>
    <property type="match status" value="1"/>
</dbReference>
<dbReference type="Gene3D" id="3.40.50.150">
    <property type="entry name" value="Vaccinia Virus protein VP39"/>
    <property type="match status" value="1"/>
</dbReference>
<feature type="compositionally biased region" description="Polar residues" evidence="1">
    <location>
        <begin position="452"/>
        <end position="462"/>
    </location>
</feature>
<dbReference type="AlphaFoldDB" id="A0A0F9JRY7"/>
<feature type="region of interest" description="Disordered" evidence="1">
    <location>
        <begin position="428"/>
        <end position="462"/>
    </location>
</feature>
<sequence length="462" mass="51103">MNANCGHPQDWFQCYAGSHDLWVPEAYAHPAKMSPALCQRILTHLKELGLLTAEDTILDFMCGIGTTVLLGALAGNPAVGVELEPKFVDLCVSYWCLGIPKVTVTKVILPPDDGGWRTEKVTGKNYSRLYYVRPVMERIRWKVSNQCRCGKLDWHPVHWVVGNIEYVSKKVGRELPVTIIRGDARHLSDLLCGGLDKGLIAITSPPYGDALGDWKNKDSNMPGQFYSEGFQNIENLPETLDPGQRTKADWWRKKALEGCKESYLDAMRQVYAEAFKVCDVLAVVTKNPTRNGKLRDLAGDTRRLLEEVGFTIHCVHRAILFEELEGGHMFEGSQKKVKGRLSFFKRLSYQKGSPVAQWEDVVIAVRDGGGLKGITSPPYQGNVSDSANDPYPERQEGTPAGRHYGQSPGQIGNLKDRPHMCGIVSPPYGTGEGLGHAESQPSATEKYAGTRYGQTDGQIGNL</sequence>
<evidence type="ECO:0000313" key="2">
    <source>
        <dbReference type="EMBL" id="KKM72418.1"/>
    </source>
</evidence>
<organism evidence="2">
    <name type="scientific">marine sediment metagenome</name>
    <dbReference type="NCBI Taxonomy" id="412755"/>
    <lineage>
        <taxon>unclassified sequences</taxon>
        <taxon>metagenomes</taxon>
        <taxon>ecological metagenomes</taxon>
    </lineage>
</organism>
<reference evidence="2" key="1">
    <citation type="journal article" date="2015" name="Nature">
        <title>Complex archaea that bridge the gap between prokaryotes and eukaryotes.</title>
        <authorList>
            <person name="Spang A."/>
            <person name="Saw J.H."/>
            <person name="Jorgensen S.L."/>
            <person name="Zaremba-Niedzwiedzka K."/>
            <person name="Martijn J."/>
            <person name="Lind A.E."/>
            <person name="van Eijk R."/>
            <person name="Schleper C."/>
            <person name="Guy L."/>
            <person name="Ettema T.J."/>
        </authorList>
    </citation>
    <scope>NUCLEOTIDE SEQUENCE</scope>
</reference>
<feature type="region of interest" description="Disordered" evidence="1">
    <location>
        <begin position="374"/>
        <end position="416"/>
    </location>
</feature>
<comment type="caution">
    <text evidence="2">The sequence shown here is derived from an EMBL/GenBank/DDBJ whole genome shotgun (WGS) entry which is preliminary data.</text>
</comment>
<dbReference type="EMBL" id="LAZR01009476">
    <property type="protein sequence ID" value="KKM72418.1"/>
    <property type="molecule type" value="Genomic_DNA"/>
</dbReference>
<accession>A0A0F9JRY7</accession>
<dbReference type="InterPro" id="IPR029063">
    <property type="entry name" value="SAM-dependent_MTases_sf"/>
</dbReference>
<gene>
    <name evidence="2" type="ORF">LCGC14_1420760</name>
</gene>
<proteinExistence type="predicted"/>
<name>A0A0F9JRY7_9ZZZZ</name>